<dbReference type="RefSeq" id="WP_005011282.1">
    <property type="nucleotide sequence ID" value="NZ_HG422173.1"/>
</dbReference>
<dbReference type="InterPro" id="IPR002869">
    <property type="entry name" value="Pyrv_flavodox_OxRed_cen"/>
</dbReference>
<dbReference type="InterPro" id="IPR019752">
    <property type="entry name" value="Pyrv/ketoisovalerate_OxRed_cat"/>
</dbReference>
<keyword evidence="4" id="KW-1185">Reference proteome</keyword>
<keyword evidence="1 3" id="KW-0560">Oxidoreductase</keyword>
<dbReference type="STRING" id="1266370.NITGR_90067"/>
<dbReference type="PANTHER" id="PTHR43366:SF1">
    <property type="entry name" value="PYRUVATE SYNTHASE SUBUNIT PORC"/>
    <property type="match status" value="1"/>
</dbReference>
<dbReference type="InterPro" id="IPR011894">
    <property type="entry name" value="PorC_KorC"/>
</dbReference>
<dbReference type="GO" id="GO:0019164">
    <property type="term" value="F:pyruvate synthase activity"/>
    <property type="evidence" value="ECO:0007669"/>
    <property type="project" value="UniProtKB-EC"/>
</dbReference>
<evidence type="ECO:0000259" key="2">
    <source>
        <dbReference type="Pfam" id="PF01558"/>
    </source>
</evidence>
<dbReference type="HOGENOM" id="CLU_087284_2_0_0"/>
<organism evidence="3 4">
    <name type="scientific">Nitrospina gracilis (strain 3/211)</name>
    <dbReference type="NCBI Taxonomy" id="1266370"/>
    <lineage>
        <taxon>Bacteria</taxon>
        <taxon>Pseudomonadati</taxon>
        <taxon>Nitrospinota/Tectimicrobiota group</taxon>
        <taxon>Nitrospinota</taxon>
        <taxon>Nitrospinia</taxon>
        <taxon>Nitrospinales</taxon>
        <taxon>Nitrospinaceae</taxon>
        <taxon>Nitrospina</taxon>
    </lineage>
</organism>
<dbReference type="SUPFAM" id="SSF53323">
    <property type="entry name" value="Pyruvate-ferredoxin oxidoreductase, PFOR, domain III"/>
    <property type="match status" value="1"/>
</dbReference>
<dbReference type="NCBIfam" id="TIGR02175">
    <property type="entry name" value="PorC_KorC"/>
    <property type="match status" value="1"/>
</dbReference>
<dbReference type="Gene3D" id="3.40.920.10">
    <property type="entry name" value="Pyruvate-ferredoxin oxidoreductase, PFOR, domain III"/>
    <property type="match status" value="1"/>
</dbReference>
<dbReference type="EMBL" id="CAQJ01000099">
    <property type="protein sequence ID" value="CCQ91928.1"/>
    <property type="molecule type" value="Genomic_DNA"/>
</dbReference>
<gene>
    <name evidence="3" type="primary">porC</name>
    <name evidence="3" type="ORF">NITGR_90067</name>
</gene>
<comment type="caution">
    <text evidence="3">The sequence shown here is derived from an EMBL/GenBank/DDBJ whole genome shotgun (WGS) entry which is preliminary data.</text>
</comment>
<dbReference type="InterPro" id="IPR051626">
    <property type="entry name" value="Oxidoreductase_gamma_subunit"/>
</dbReference>
<feature type="domain" description="Pyruvate/ketoisovalerate oxidoreductase catalytic" evidence="2">
    <location>
        <begin position="18"/>
        <end position="181"/>
    </location>
</feature>
<dbReference type="AlphaFoldDB" id="M1Z1P3"/>
<reference evidence="3 4" key="1">
    <citation type="journal article" date="2013" name="Front. Microbiol.">
        <title>The genome of Nitrospina gracilis illuminates the metabolism and evolution of the major marine nitrite oxidizer.</title>
        <authorList>
            <person name="Luecker S."/>
            <person name="Nowka B."/>
            <person name="Rattei T."/>
            <person name="Spieck E."/>
            <person name="and Daims H."/>
        </authorList>
    </citation>
    <scope>NUCLEOTIDE SEQUENCE [LARGE SCALE GENOMIC DNA]</scope>
    <source>
        <strain evidence="3 4">3/211</strain>
    </source>
</reference>
<keyword evidence="3" id="KW-0670">Pyruvate</keyword>
<dbReference type="Pfam" id="PF01558">
    <property type="entry name" value="POR"/>
    <property type="match status" value="1"/>
</dbReference>
<name>M1Z1P3_NITG3</name>
<sequence length="247" mass="26916">MSEEQVMKRMNIRISGLGGQGAVTAAHLLAMAANKMGKYSISNPFFGAEKRMAPAESYVRIGPVKIYDRGELVFPEVIMVFHPQVITMQKSYTAPFYSGIKENGLIIINTNVDLLTDEDHKRLNDLNVSVLNHDATHMALEVGGTELSTNMAMIGACAGITKVVDLPALEAALQDRFGKRYVASGGTATLDEAIKKKYAKKEQLLQKNNDTIKKSYEIASEWVKTSNYSPAFYGPGEFEAVGAATAS</sequence>
<evidence type="ECO:0000313" key="3">
    <source>
        <dbReference type="EMBL" id="CCQ91928.1"/>
    </source>
</evidence>
<dbReference type="EC" id="1.2.7.1" evidence="3"/>
<evidence type="ECO:0000256" key="1">
    <source>
        <dbReference type="ARBA" id="ARBA00023002"/>
    </source>
</evidence>
<accession>M1Z1P3</accession>
<proteinExistence type="predicted"/>
<dbReference type="PANTHER" id="PTHR43366">
    <property type="entry name" value="PYRUVATE SYNTHASE SUBUNIT PORC"/>
    <property type="match status" value="1"/>
</dbReference>
<dbReference type="Proteomes" id="UP000011704">
    <property type="component" value="Unassembled WGS sequence"/>
</dbReference>
<protein>
    <submittedName>
        <fullName evidence="3">Pyruvate:ferredoxin oxidoreductase, gamma subunit</fullName>
        <ecNumber evidence="3">1.2.7.1</ecNumber>
    </submittedName>
</protein>
<dbReference type="InParanoid" id="M1Z1P3"/>
<evidence type="ECO:0000313" key="4">
    <source>
        <dbReference type="Proteomes" id="UP000011704"/>
    </source>
</evidence>